<evidence type="ECO:0000313" key="3">
    <source>
        <dbReference type="Proteomes" id="UP000295560"/>
    </source>
</evidence>
<keyword evidence="3" id="KW-1185">Reference proteome</keyword>
<dbReference type="PANTHER" id="PTHR42831:SF1">
    <property type="entry name" value="FE-S PROTEIN MATURATION AUXILIARY FACTOR YITW"/>
    <property type="match status" value="1"/>
</dbReference>
<protein>
    <submittedName>
        <fullName evidence="2">Metal-sulfur cluster biosynthetic enzyme</fullName>
    </submittedName>
</protein>
<dbReference type="AlphaFoldDB" id="A0A4R1HXX0"/>
<dbReference type="OrthoDB" id="9805360at2"/>
<comment type="caution">
    <text evidence="2">The sequence shown here is derived from an EMBL/GenBank/DDBJ whole genome shotgun (WGS) entry which is preliminary data.</text>
</comment>
<name>A0A4R1HXX0_PSEEN</name>
<accession>A0A4R1HXX0</accession>
<evidence type="ECO:0000259" key="1">
    <source>
        <dbReference type="Pfam" id="PF01883"/>
    </source>
</evidence>
<dbReference type="PANTHER" id="PTHR42831">
    <property type="entry name" value="FE-S PROTEIN MATURATION AUXILIARY FACTOR YITW"/>
    <property type="match status" value="1"/>
</dbReference>
<dbReference type="EMBL" id="SMFZ01000001">
    <property type="protein sequence ID" value="TCK27627.1"/>
    <property type="molecule type" value="Genomic_DNA"/>
</dbReference>
<evidence type="ECO:0000313" key="2">
    <source>
        <dbReference type="EMBL" id="TCK27627.1"/>
    </source>
</evidence>
<sequence>MSRTDTLATEAITEQITEALTEVLDPDLGVNVVDLGFLYGITLDDGAVTLTMTLTSPACPLTKPMEDQIQIALVDGGLVTSATVDWVFQPPWSPARITPDGRDQLRAIGFNL</sequence>
<dbReference type="InterPro" id="IPR052339">
    <property type="entry name" value="Fe-S_Maturation_MIP18"/>
</dbReference>
<dbReference type="RefSeq" id="WP_132426672.1">
    <property type="nucleotide sequence ID" value="NZ_SMFZ01000001.1"/>
</dbReference>
<reference evidence="2 3" key="1">
    <citation type="submission" date="2019-03" db="EMBL/GenBank/DDBJ databases">
        <title>Sequencing the genomes of 1000 actinobacteria strains.</title>
        <authorList>
            <person name="Klenk H.-P."/>
        </authorList>
    </citation>
    <scope>NUCLEOTIDE SEQUENCE [LARGE SCALE GENOMIC DNA]</scope>
    <source>
        <strain evidence="2 3">DSM 44969</strain>
    </source>
</reference>
<dbReference type="SUPFAM" id="SSF117916">
    <property type="entry name" value="Fe-S cluster assembly (FSCA) domain-like"/>
    <property type="match status" value="1"/>
</dbReference>
<dbReference type="Gene3D" id="3.30.300.130">
    <property type="entry name" value="Fe-S cluster assembly (FSCA)"/>
    <property type="match status" value="1"/>
</dbReference>
<proteinExistence type="predicted"/>
<feature type="domain" description="MIP18 family-like" evidence="1">
    <location>
        <begin position="14"/>
        <end position="83"/>
    </location>
</feature>
<gene>
    <name evidence="2" type="ORF">EV378_3499</name>
</gene>
<dbReference type="Proteomes" id="UP000295560">
    <property type="component" value="Unassembled WGS sequence"/>
</dbReference>
<organism evidence="2 3">
    <name type="scientific">Pseudonocardia endophytica</name>
    <dbReference type="NCBI Taxonomy" id="401976"/>
    <lineage>
        <taxon>Bacteria</taxon>
        <taxon>Bacillati</taxon>
        <taxon>Actinomycetota</taxon>
        <taxon>Actinomycetes</taxon>
        <taxon>Pseudonocardiales</taxon>
        <taxon>Pseudonocardiaceae</taxon>
        <taxon>Pseudonocardia</taxon>
    </lineage>
</organism>
<dbReference type="InterPro" id="IPR002744">
    <property type="entry name" value="MIP18-like"/>
</dbReference>
<dbReference type="Pfam" id="PF01883">
    <property type="entry name" value="FeS_assembly_P"/>
    <property type="match status" value="1"/>
</dbReference>
<dbReference type="InterPro" id="IPR034904">
    <property type="entry name" value="FSCA_dom_sf"/>
</dbReference>